<organism evidence="1 2">
    <name type="scientific">Rozella allomycis (strain CSF55)</name>
    <dbReference type="NCBI Taxonomy" id="988480"/>
    <lineage>
        <taxon>Eukaryota</taxon>
        <taxon>Fungi</taxon>
        <taxon>Fungi incertae sedis</taxon>
        <taxon>Cryptomycota</taxon>
        <taxon>Cryptomycota incertae sedis</taxon>
        <taxon>Rozella</taxon>
    </lineage>
</organism>
<accession>A0A4P9YPL9</accession>
<protein>
    <submittedName>
        <fullName evidence="1">Uncharacterized protein</fullName>
    </submittedName>
</protein>
<dbReference type="Proteomes" id="UP000281549">
    <property type="component" value="Unassembled WGS sequence"/>
</dbReference>
<proteinExistence type="predicted"/>
<gene>
    <name evidence="1" type="ORF">ROZALSC1DRAFT_20404</name>
</gene>
<feature type="non-terminal residue" evidence="1">
    <location>
        <position position="442"/>
    </location>
</feature>
<sequence>MQTNFLDHRHFDQAVSYFVSLNDNRRLLNNTILAFCAKRETHCSTLYHSVLPLSCYSSTVKKENIDFILKHVRATLRKEEDTKITLKGHVLARRDVKVCLLLASLIIILKSVDAEEACKIVNKNAAVITKGLFDSFASSHVIAKPLVSFYKDLVAITKVVRNAKSFKVFEDLSSRFLEHPFNSGLSKVLPFILECHVNLLDAEININIKESFRLNFSLIFKYNISRIPNWTESLERIYYATVKDIEKQKYLRLMLEASKITYWIFSNEMMNASPWQNFLNFFITEEAVNFTCETFLIPLLTFYRNEKLLLWLFSNLNSEYEKRMSDFLFEDIKSQRQLPDTLTLFAKIMIGFGNVSYKKCLLPLIGHPCSQIRFLMAQGIGYQIETFDDPSEEFYELINNGRYFETWKQRELISIISKSFVEKMLMKRRNGLIIKYDQLKSL</sequence>
<dbReference type="EMBL" id="ML004943">
    <property type="protein sequence ID" value="RKP21595.1"/>
    <property type="molecule type" value="Genomic_DNA"/>
</dbReference>
<name>A0A4P9YPL9_ROZAC</name>
<evidence type="ECO:0000313" key="2">
    <source>
        <dbReference type="Proteomes" id="UP000281549"/>
    </source>
</evidence>
<evidence type="ECO:0000313" key="1">
    <source>
        <dbReference type="EMBL" id="RKP21595.1"/>
    </source>
</evidence>
<dbReference type="AlphaFoldDB" id="A0A4P9YPL9"/>
<reference evidence="2" key="1">
    <citation type="journal article" date="2018" name="Nat. Microbiol.">
        <title>Leveraging single-cell genomics to expand the fungal tree of life.</title>
        <authorList>
            <person name="Ahrendt S.R."/>
            <person name="Quandt C.A."/>
            <person name="Ciobanu D."/>
            <person name="Clum A."/>
            <person name="Salamov A."/>
            <person name="Andreopoulos B."/>
            <person name="Cheng J.F."/>
            <person name="Woyke T."/>
            <person name="Pelin A."/>
            <person name="Henrissat B."/>
            <person name="Reynolds N.K."/>
            <person name="Benny G.L."/>
            <person name="Smith M.E."/>
            <person name="James T.Y."/>
            <person name="Grigoriev I.V."/>
        </authorList>
    </citation>
    <scope>NUCLEOTIDE SEQUENCE [LARGE SCALE GENOMIC DNA]</scope>
    <source>
        <strain evidence="2">CSF55</strain>
    </source>
</reference>